<accession>A0A6P7SFW7</accession>
<proteinExistence type="predicted"/>
<evidence type="ECO:0000313" key="3">
    <source>
        <dbReference type="RefSeq" id="XP_029636848.1"/>
    </source>
</evidence>
<dbReference type="InterPro" id="IPR012337">
    <property type="entry name" value="RNaseH-like_sf"/>
</dbReference>
<evidence type="ECO:0000313" key="2">
    <source>
        <dbReference type="Proteomes" id="UP000515154"/>
    </source>
</evidence>
<organism evidence="2 3">
    <name type="scientific">Octopus sinensis</name>
    <name type="common">East Asian common octopus</name>
    <dbReference type="NCBI Taxonomy" id="2607531"/>
    <lineage>
        <taxon>Eukaryota</taxon>
        <taxon>Metazoa</taxon>
        <taxon>Spiralia</taxon>
        <taxon>Lophotrochozoa</taxon>
        <taxon>Mollusca</taxon>
        <taxon>Cephalopoda</taxon>
        <taxon>Coleoidea</taxon>
        <taxon>Octopodiformes</taxon>
        <taxon>Octopoda</taxon>
        <taxon>Incirrata</taxon>
        <taxon>Octopodidae</taxon>
        <taxon>Octopus</taxon>
    </lineage>
</organism>
<dbReference type="RefSeq" id="XP_029636848.1">
    <property type="nucleotide sequence ID" value="XM_029780988.1"/>
</dbReference>
<dbReference type="InterPro" id="IPR050951">
    <property type="entry name" value="Retrovirus_Pol_polyprotein"/>
</dbReference>
<dbReference type="InterPro" id="IPR036397">
    <property type="entry name" value="RNaseH_sf"/>
</dbReference>
<dbReference type="PANTHER" id="PTHR37984:SF5">
    <property type="entry name" value="PROTEIN NYNRIN-LIKE"/>
    <property type="match status" value="1"/>
</dbReference>
<dbReference type="InterPro" id="IPR001584">
    <property type="entry name" value="Integrase_cat-core"/>
</dbReference>
<name>A0A6P7SFW7_9MOLL</name>
<keyword evidence="2" id="KW-1185">Reference proteome</keyword>
<dbReference type="Proteomes" id="UP000515154">
    <property type="component" value="Linkage group LG5"/>
</dbReference>
<dbReference type="PANTHER" id="PTHR37984">
    <property type="entry name" value="PROTEIN CBG26694"/>
    <property type="match status" value="1"/>
</dbReference>
<dbReference type="GO" id="GO:0003676">
    <property type="term" value="F:nucleic acid binding"/>
    <property type="evidence" value="ECO:0007669"/>
    <property type="project" value="InterPro"/>
</dbReference>
<dbReference type="AlphaFoldDB" id="A0A6P7SFW7"/>
<dbReference type="GO" id="GO:0015074">
    <property type="term" value="P:DNA integration"/>
    <property type="evidence" value="ECO:0007669"/>
    <property type="project" value="InterPro"/>
</dbReference>
<reference evidence="3" key="1">
    <citation type="submission" date="2025-08" db="UniProtKB">
        <authorList>
            <consortium name="RefSeq"/>
        </authorList>
    </citation>
    <scope>IDENTIFICATION</scope>
</reference>
<dbReference type="SUPFAM" id="SSF53098">
    <property type="entry name" value="Ribonuclease H-like"/>
    <property type="match status" value="1"/>
</dbReference>
<dbReference type="Gene3D" id="3.30.420.10">
    <property type="entry name" value="Ribonuclease H-like superfamily/Ribonuclease H"/>
    <property type="match status" value="1"/>
</dbReference>
<gene>
    <name evidence="3" type="primary">LOC115212147</name>
</gene>
<feature type="domain" description="Integrase catalytic" evidence="1">
    <location>
        <begin position="60"/>
        <end position="155"/>
    </location>
</feature>
<protein>
    <submittedName>
        <fullName evidence="3">Uncharacterized protein K02A2.6-like</fullName>
    </submittedName>
</protein>
<dbReference type="PROSITE" id="PS50994">
    <property type="entry name" value="INTEGRASE"/>
    <property type="match status" value="1"/>
</dbReference>
<dbReference type="KEGG" id="osn:115212147"/>
<sequence length="159" mass="18209">MKVKFPPEKYPEHIKGIIIDNERYSKLKELFGGNIDPLGVVIVFDDLHQPDPSRADTINIPYAIVSDNRTQFMSDELRRYCKLFIIVHVTTPPYHPKSNGQAERFVDTFKRALQKANSEVMDNIALQEFLRAYQVTSSPNTPSGVSHAELSFARNVIRF</sequence>
<evidence type="ECO:0000259" key="1">
    <source>
        <dbReference type="PROSITE" id="PS50994"/>
    </source>
</evidence>